<evidence type="ECO:0000313" key="2">
    <source>
        <dbReference type="Proteomes" id="UP000001029"/>
    </source>
</evidence>
<dbReference type="KEGG" id="emi:Emin_0229"/>
<name>B2KB32_ELUMP</name>
<dbReference type="AlphaFoldDB" id="B2KB32"/>
<keyword evidence="2" id="KW-1185">Reference proteome</keyword>
<proteinExistence type="predicted"/>
<organism evidence="1 2">
    <name type="scientific">Elusimicrobium minutum (strain Pei191)</name>
    <dbReference type="NCBI Taxonomy" id="445932"/>
    <lineage>
        <taxon>Bacteria</taxon>
        <taxon>Pseudomonadati</taxon>
        <taxon>Elusimicrobiota</taxon>
        <taxon>Elusimicrobia</taxon>
        <taxon>Elusimicrobiales</taxon>
        <taxon>Elusimicrobiaceae</taxon>
        <taxon>Elusimicrobium</taxon>
    </lineage>
</organism>
<sequence length="54" mass="6039">MSTSLPENANSTQKAIFKDYGVVVTEEEAFEIKRSLIGLIRLLDKVDRELGPES</sequence>
<reference evidence="1 2" key="1">
    <citation type="journal article" date="2009" name="Appl. Environ. Microbiol.">
        <title>Genomic analysis of 'Elusimicrobium minutum,' the first cultivated representative of the phylum 'Elusimicrobia' (formerly termite group 1).</title>
        <authorList>
            <person name="Herlemann D.P.R."/>
            <person name="Geissinger O."/>
            <person name="Ikeda-Ohtsubo W."/>
            <person name="Kunin V."/>
            <person name="Sun H."/>
            <person name="Lapidus A."/>
            <person name="Hugenholtz P."/>
            <person name="Brune A."/>
        </authorList>
    </citation>
    <scope>NUCLEOTIDE SEQUENCE [LARGE SCALE GENOMIC DNA]</scope>
    <source>
        <strain evidence="1 2">Pei191</strain>
    </source>
</reference>
<dbReference type="STRING" id="445932.Emin_0229"/>
<dbReference type="EMBL" id="CP001055">
    <property type="protein sequence ID" value="ACC97791.1"/>
    <property type="molecule type" value="Genomic_DNA"/>
</dbReference>
<evidence type="ECO:0000313" key="1">
    <source>
        <dbReference type="EMBL" id="ACC97791.1"/>
    </source>
</evidence>
<dbReference type="Proteomes" id="UP000001029">
    <property type="component" value="Chromosome"/>
</dbReference>
<accession>B2KB32</accession>
<protein>
    <submittedName>
        <fullName evidence="1">Uncharacterized protein</fullName>
    </submittedName>
</protein>
<dbReference type="RefSeq" id="WP_012414406.1">
    <property type="nucleotide sequence ID" value="NC_010644.1"/>
</dbReference>
<dbReference type="HOGENOM" id="CLU_3043000_0_0_0"/>
<gene>
    <name evidence="1" type="ordered locus">Emin_0229</name>
</gene>